<dbReference type="EMBL" id="AGNL01044991">
    <property type="protein sequence ID" value="EJK49249.1"/>
    <property type="molecule type" value="Genomic_DNA"/>
</dbReference>
<dbReference type="AlphaFoldDB" id="K0RAG2"/>
<evidence type="ECO:0000256" key="6">
    <source>
        <dbReference type="ARBA" id="ARBA00022837"/>
    </source>
</evidence>
<dbReference type="InterPro" id="IPR011992">
    <property type="entry name" value="EF-hand-dom_pair"/>
</dbReference>
<evidence type="ECO:0000256" key="3">
    <source>
        <dbReference type="ARBA" id="ARBA00022679"/>
    </source>
</evidence>
<protein>
    <submittedName>
        <fullName evidence="12">Uncharacterized protein</fullName>
    </submittedName>
</protein>
<keyword evidence="13" id="KW-1185">Reference proteome</keyword>
<name>K0RAG2_THAOC</name>
<dbReference type="Pfam" id="PF13499">
    <property type="entry name" value="EF-hand_7"/>
    <property type="match status" value="1"/>
</dbReference>
<dbReference type="GO" id="GO:0004674">
    <property type="term" value="F:protein serine/threonine kinase activity"/>
    <property type="evidence" value="ECO:0007669"/>
    <property type="project" value="UniProtKB-KW"/>
</dbReference>
<dbReference type="PROSITE" id="PS50222">
    <property type="entry name" value="EF_HAND_2"/>
    <property type="match status" value="3"/>
</dbReference>
<dbReference type="InterPro" id="IPR000719">
    <property type="entry name" value="Prot_kinase_dom"/>
</dbReference>
<dbReference type="SUPFAM" id="SSF56112">
    <property type="entry name" value="Protein kinase-like (PK-like)"/>
    <property type="match status" value="1"/>
</dbReference>
<evidence type="ECO:0000313" key="12">
    <source>
        <dbReference type="EMBL" id="EJK49249.1"/>
    </source>
</evidence>
<keyword evidence="3" id="KW-0808">Transferase</keyword>
<dbReference type="PROSITE" id="PS00107">
    <property type="entry name" value="PROTEIN_KINASE_ATP"/>
    <property type="match status" value="1"/>
</dbReference>
<dbReference type="PROSITE" id="PS50011">
    <property type="entry name" value="PROTEIN_KINASE_DOM"/>
    <property type="match status" value="1"/>
</dbReference>
<sequence length="615" mass="69255">MVELCVQCGHTNAAHGYCDWPSAGRCAMVGCVEGCAGGDEEQHRILRRTSGCKMIRRLATKSFGVPSSIHRRYGTFTRRRSPTGSLGERCVAVGFRAVASDDATSVTAGALGVAGAILFLRHQEERDNMLAKCDSPQENVGLDQNLIKIEGDINDLYSLGEVLGEGGFGQVYKARRKKDGLDVAIKMLPKEYTPRDDILREARITSKLKVYESDDNYWLVMELIQGGELFEHLIHSGAYSEAKDLKPENLLLSSWNNEDAELKLVDFGCSVMGDDPSQEYHSTVAYDPPEKRTGDPPTPQSDVWAAGCILYVILTGSHPFDRRGTSSDEEIRKKVQAIKNKSQVAYIFDDRTMNLTQSVKDLLLRMLDPDPKTRISAERFRRNRWVQGLTASWDTLDGIDNKLETFWKKEFKKKILQTFKCDLTDVQLLSVFQSLDTDGSGSISLKEFKQALKGMGVLDRDISSIFNGKCLQSCVRWEQALCADTHNRKHEAVNIGHDGDISFAEFKSVMTTDYTAIRDRKFYNQKFKNLVGQELRNTRDRRDSLRANLRRLFATLDLDGNGSLDCHELRLLLRRLGVEEKEISLLVASVDTNKDGMISFDEFVNVMFDARAYTK</sequence>
<evidence type="ECO:0000256" key="8">
    <source>
        <dbReference type="ARBA" id="ARBA00024334"/>
    </source>
</evidence>
<accession>K0RAG2</accession>
<dbReference type="PANTHER" id="PTHR24349">
    <property type="entry name" value="SERINE/THREONINE-PROTEIN KINASE"/>
    <property type="match status" value="1"/>
</dbReference>
<dbReference type="InterPro" id="IPR018247">
    <property type="entry name" value="EF_Hand_1_Ca_BS"/>
</dbReference>
<organism evidence="12 13">
    <name type="scientific">Thalassiosira oceanica</name>
    <name type="common">Marine diatom</name>
    <dbReference type="NCBI Taxonomy" id="159749"/>
    <lineage>
        <taxon>Eukaryota</taxon>
        <taxon>Sar</taxon>
        <taxon>Stramenopiles</taxon>
        <taxon>Ochrophyta</taxon>
        <taxon>Bacillariophyta</taxon>
        <taxon>Coscinodiscophyceae</taxon>
        <taxon>Thalassiosirophycidae</taxon>
        <taxon>Thalassiosirales</taxon>
        <taxon>Thalassiosiraceae</taxon>
        <taxon>Thalassiosira</taxon>
    </lineage>
</organism>
<dbReference type="Gene3D" id="1.10.238.10">
    <property type="entry name" value="EF-hand"/>
    <property type="match status" value="2"/>
</dbReference>
<dbReference type="SUPFAM" id="SSF47473">
    <property type="entry name" value="EF-hand"/>
    <property type="match status" value="1"/>
</dbReference>
<dbReference type="OrthoDB" id="541276at2759"/>
<evidence type="ECO:0000259" key="11">
    <source>
        <dbReference type="PROSITE" id="PS50222"/>
    </source>
</evidence>
<evidence type="ECO:0000313" key="13">
    <source>
        <dbReference type="Proteomes" id="UP000266841"/>
    </source>
</evidence>
<evidence type="ECO:0000256" key="4">
    <source>
        <dbReference type="ARBA" id="ARBA00022741"/>
    </source>
</evidence>
<feature type="domain" description="EF-hand" evidence="11">
    <location>
        <begin position="580"/>
        <end position="613"/>
    </location>
</feature>
<dbReference type="Proteomes" id="UP000266841">
    <property type="component" value="Unassembled WGS sequence"/>
</dbReference>
<proteinExistence type="inferred from homology"/>
<keyword evidence="4 9" id="KW-0547">Nucleotide-binding</keyword>
<evidence type="ECO:0000256" key="5">
    <source>
        <dbReference type="ARBA" id="ARBA00022777"/>
    </source>
</evidence>
<dbReference type="InterPro" id="IPR011009">
    <property type="entry name" value="Kinase-like_dom_sf"/>
</dbReference>
<dbReference type="Pfam" id="PF00069">
    <property type="entry name" value="Pkinase"/>
    <property type="match status" value="2"/>
</dbReference>
<dbReference type="InterPro" id="IPR002048">
    <property type="entry name" value="EF_hand_dom"/>
</dbReference>
<comment type="caution">
    <text evidence="12">The sequence shown here is derived from an EMBL/GenBank/DDBJ whole genome shotgun (WGS) entry which is preliminary data.</text>
</comment>
<dbReference type="InterPro" id="IPR050205">
    <property type="entry name" value="CDPK_Ser/Thr_kinases"/>
</dbReference>
<keyword evidence="2" id="KW-0723">Serine/threonine-protein kinase</keyword>
<dbReference type="Pfam" id="PF13405">
    <property type="entry name" value="EF-hand_6"/>
    <property type="match status" value="1"/>
</dbReference>
<dbReference type="CDD" id="cd00051">
    <property type="entry name" value="EFh"/>
    <property type="match status" value="2"/>
</dbReference>
<keyword evidence="5" id="KW-0418">Kinase</keyword>
<dbReference type="SMART" id="SM00220">
    <property type="entry name" value="S_TKc"/>
    <property type="match status" value="1"/>
</dbReference>
<comment type="similarity">
    <text evidence="8">Belongs to the protein kinase superfamily. Ser/Thr protein kinase family. CDPK subfamily.</text>
</comment>
<feature type="domain" description="Protein kinase" evidence="10">
    <location>
        <begin position="157"/>
        <end position="386"/>
    </location>
</feature>
<evidence type="ECO:0000256" key="1">
    <source>
        <dbReference type="ARBA" id="ARBA00001946"/>
    </source>
</evidence>
<dbReference type="GO" id="GO:0005524">
    <property type="term" value="F:ATP binding"/>
    <property type="evidence" value="ECO:0007669"/>
    <property type="project" value="UniProtKB-UniRule"/>
</dbReference>
<dbReference type="SMART" id="SM00054">
    <property type="entry name" value="EFh"/>
    <property type="match status" value="3"/>
</dbReference>
<evidence type="ECO:0000259" key="10">
    <source>
        <dbReference type="PROSITE" id="PS50011"/>
    </source>
</evidence>
<dbReference type="eggNOG" id="KOG0032">
    <property type="taxonomic scope" value="Eukaryota"/>
</dbReference>
<keyword evidence="6" id="KW-0106">Calcium</keyword>
<feature type="domain" description="EF-hand" evidence="11">
    <location>
        <begin position="544"/>
        <end position="579"/>
    </location>
</feature>
<gene>
    <name evidence="12" type="ORF">THAOC_31898</name>
</gene>
<reference evidence="12 13" key="1">
    <citation type="journal article" date="2012" name="Genome Biol.">
        <title>Genome and low-iron response of an oceanic diatom adapted to chronic iron limitation.</title>
        <authorList>
            <person name="Lommer M."/>
            <person name="Specht M."/>
            <person name="Roy A.S."/>
            <person name="Kraemer L."/>
            <person name="Andreson R."/>
            <person name="Gutowska M.A."/>
            <person name="Wolf J."/>
            <person name="Bergner S.V."/>
            <person name="Schilhabel M.B."/>
            <person name="Klostermeier U.C."/>
            <person name="Beiko R.G."/>
            <person name="Rosenstiel P."/>
            <person name="Hippler M."/>
            <person name="Laroche J."/>
        </authorList>
    </citation>
    <scope>NUCLEOTIDE SEQUENCE [LARGE SCALE GENOMIC DNA]</scope>
    <source>
        <strain evidence="12 13">CCMP1005</strain>
    </source>
</reference>
<keyword evidence="7 9" id="KW-0067">ATP-binding</keyword>
<feature type="binding site" evidence="9">
    <location>
        <position position="186"/>
    </location>
    <ligand>
        <name>ATP</name>
        <dbReference type="ChEBI" id="CHEBI:30616"/>
    </ligand>
</feature>
<evidence type="ECO:0000256" key="7">
    <source>
        <dbReference type="ARBA" id="ARBA00022840"/>
    </source>
</evidence>
<evidence type="ECO:0000256" key="9">
    <source>
        <dbReference type="PROSITE-ProRule" id="PRU10141"/>
    </source>
</evidence>
<dbReference type="PROSITE" id="PS00018">
    <property type="entry name" value="EF_HAND_1"/>
    <property type="match status" value="3"/>
</dbReference>
<evidence type="ECO:0000256" key="2">
    <source>
        <dbReference type="ARBA" id="ARBA00022527"/>
    </source>
</evidence>
<dbReference type="OMA" id="GATDIME"/>
<dbReference type="Gene3D" id="3.30.200.20">
    <property type="entry name" value="Phosphorylase Kinase, domain 1"/>
    <property type="match status" value="1"/>
</dbReference>
<dbReference type="Gene3D" id="1.10.510.10">
    <property type="entry name" value="Transferase(Phosphotransferase) domain 1"/>
    <property type="match status" value="1"/>
</dbReference>
<feature type="domain" description="EF-hand" evidence="11">
    <location>
        <begin position="423"/>
        <end position="458"/>
    </location>
</feature>
<dbReference type="InterPro" id="IPR017441">
    <property type="entry name" value="Protein_kinase_ATP_BS"/>
</dbReference>
<dbReference type="GO" id="GO:0005509">
    <property type="term" value="F:calcium ion binding"/>
    <property type="evidence" value="ECO:0007669"/>
    <property type="project" value="InterPro"/>
</dbReference>
<comment type="cofactor">
    <cofactor evidence="1">
        <name>Mg(2+)</name>
        <dbReference type="ChEBI" id="CHEBI:18420"/>
    </cofactor>
</comment>